<evidence type="ECO:0000259" key="1">
    <source>
        <dbReference type="Pfam" id="PF01368"/>
    </source>
</evidence>
<name>D4H0W4_DENA2</name>
<dbReference type="Pfam" id="PF02272">
    <property type="entry name" value="DHHA1"/>
    <property type="match status" value="1"/>
</dbReference>
<evidence type="ECO:0000313" key="3">
    <source>
        <dbReference type="EMBL" id="ADD68627.1"/>
    </source>
</evidence>
<dbReference type="STRING" id="522772.Dacet_1863"/>
<dbReference type="HOGENOM" id="CLU_046377_0_0_0"/>
<dbReference type="InterPro" id="IPR038763">
    <property type="entry name" value="DHH_sf"/>
</dbReference>
<protein>
    <submittedName>
        <fullName evidence="3">Phosphoesterase RecJ domain protein</fullName>
    </submittedName>
</protein>
<feature type="domain" description="DDH" evidence="1">
    <location>
        <begin position="14"/>
        <end position="159"/>
    </location>
</feature>
<reference evidence="3 4" key="1">
    <citation type="journal article" date="2010" name="Stand. Genomic Sci.">
        <title>Complete genome sequence of Denitrovibrio acetiphilus type strain (N2460).</title>
        <authorList>
            <person name="Kiss H."/>
            <person name="Lang E."/>
            <person name="Lapidus A."/>
            <person name="Copeland A."/>
            <person name="Nolan M."/>
            <person name="Glavina Del Rio T."/>
            <person name="Chen F."/>
            <person name="Lucas S."/>
            <person name="Tice H."/>
            <person name="Cheng J.F."/>
            <person name="Han C."/>
            <person name="Goodwin L."/>
            <person name="Pitluck S."/>
            <person name="Liolios K."/>
            <person name="Pati A."/>
            <person name="Ivanova N."/>
            <person name="Mavromatis K."/>
            <person name="Chen A."/>
            <person name="Palaniappan K."/>
            <person name="Land M."/>
            <person name="Hauser L."/>
            <person name="Chang Y.J."/>
            <person name="Jeffries C.D."/>
            <person name="Detter J.C."/>
            <person name="Brettin T."/>
            <person name="Spring S."/>
            <person name="Rohde M."/>
            <person name="Goker M."/>
            <person name="Woyke T."/>
            <person name="Bristow J."/>
            <person name="Eisen J.A."/>
            <person name="Markowitz V."/>
            <person name="Hugenholtz P."/>
            <person name="Kyrpides N.C."/>
            <person name="Klenk H.P."/>
        </authorList>
    </citation>
    <scope>NUCLEOTIDE SEQUENCE [LARGE SCALE GENOMIC DNA]</scope>
    <source>
        <strain evidence="4">DSM 12809 / NBRC 114555 / N2460</strain>
    </source>
</reference>
<dbReference type="PaxDb" id="522772-Dacet_1863"/>
<feature type="domain" description="DHHA1" evidence="2">
    <location>
        <begin position="225"/>
        <end position="311"/>
    </location>
</feature>
<dbReference type="InterPro" id="IPR003156">
    <property type="entry name" value="DHHA1_dom"/>
</dbReference>
<dbReference type="Pfam" id="PF01368">
    <property type="entry name" value="DHH"/>
    <property type="match status" value="1"/>
</dbReference>
<evidence type="ECO:0000259" key="2">
    <source>
        <dbReference type="Pfam" id="PF02272"/>
    </source>
</evidence>
<proteinExistence type="predicted"/>
<dbReference type="GO" id="GO:0003676">
    <property type="term" value="F:nucleic acid binding"/>
    <property type="evidence" value="ECO:0007669"/>
    <property type="project" value="InterPro"/>
</dbReference>
<organism evidence="3 4">
    <name type="scientific">Denitrovibrio acetiphilus (strain DSM 12809 / NBRC 114555 / N2460)</name>
    <dbReference type="NCBI Taxonomy" id="522772"/>
    <lineage>
        <taxon>Bacteria</taxon>
        <taxon>Pseudomonadati</taxon>
        <taxon>Deferribacterota</taxon>
        <taxon>Deferribacteres</taxon>
        <taxon>Deferribacterales</taxon>
        <taxon>Geovibrionaceae</taxon>
        <taxon>Denitrovibrio</taxon>
    </lineage>
</organism>
<dbReference type="AlphaFoldDB" id="D4H0W4"/>
<dbReference type="KEGG" id="dap:Dacet_1863"/>
<dbReference type="Gene3D" id="3.90.1640.10">
    <property type="entry name" value="inorganic pyrophosphatase (n-terminal core)"/>
    <property type="match status" value="1"/>
</dbReference>
<dbReference type="RefSeq" id="WP_013011137.1">
    <property type="nucleotide sequence ID" value="NC_013943.1"/>
</dbReference>
<accession>D4H0W4</accession>
<dbReference type="InParanoid" id="D4H0W4"/>
<evidence type="ECO:0000313" key="4">
    <source>
        <dbReference type="Proteomes" id="UP000002012"/>
    </source>
</evidence>
<keyword evidence="4" id="KW-1185">Reference proteome</keyword>
<gene>
    <name evidence="3" type="ordered locus">Dacet_1863</name>
</gene>
<dbReference type="PANTHER" id="PTHR47618:SF1">
    <property type="entry name" value="BIFUNCTIONAL OLIGORIBONUCLEASE AND PAP PHOSPHATASE NRNA"/>
    <property type="match status" value="1"/>
</dbReference>
<sequence>MIDQILEDIKPKRKVLILTHNNPDPDTIAAAFGMKFILSKALKKRCTIAYHGIVGRAENRELVKACLIDMHLSTKLNFSRYDYLIVVDTQPKAGNVLIPAGFNADVSIDHHNFRVSTKQIKLYDVRPHAGSTSTIIVEYMKHLGMTPDANTATALYYGIKTDTVGSGRSSSSHDLEMMSYIFPNISLKKLTRIENPELPRYYYKNLRKALDCAEIMDDIIFCNLGDVRNADLIAETSDFLLKMRDIKWTFVVGKIDNSGYFSLRSKSARMKVGRIAMSLVKGLGTGGGHMKSAGGQISLEGKDYEDITNIIKTRLLKKAGFKGEDIKKV</sequence>
<dbReference type="OrthoDB" id="5490569at2"/>
<dbReference type="Gene3D" id="3.10.310.30">
    <property type="match status" value="1"/>
</dbReference>
<dbReference type="PANTHER" id="PTHR47618">
    <property type="entry name" value="BIFUNCTIONAL OLIGORIBONUCLEASE AND PAP PHOSPHATASE NRNA"/>
    <property type="match status" value="1"/>
</dbReference>
<dbReference type="Proteomes" id="UP000002012">
    <property type="component" value="Chromosome"/>
</dbReference>
<dbReference type="InterPro" id="IPR001667">
    <property type="entry name" value="DDH_dom"/>
</dbReference>
<dbReference type="InterPro" id="IPR051319">
    <property type="entry name" value="Oligoribo/pAp-PDE_c-di-AMP_PDE"/>
</dbReference>
<dbReference type="EMBL" id="CP001968">
    <property type="protein sequence ID" value="ADD68627.1"/>
    <property type="molecule type" value="Genomic_DNA"/>
</dbReference>
<dbReference type="eggNOG" id="COG0618">
    <property type="taxonomic scope" value="Bacteria"/>
</dbReference>
<dbReference type="SUPFAM" id="SSF64182">
    <property type="entry name" value="DHH phosphoesterases"/>
    <property type="match status" value="1"/>
</dbReference>